<dbReference type="PANTHER" id="PTHR32305:SF15">
    <property type="entry name" value="PROTEIN RHSA-RELATED"/>
    <property type="match status" value="1"/>
</dbReference>
<name>A0A7M1P0T4_HAEPA</name>
<dbReference type="InterPro" id="IPR003615">
    <property type="entry name" value="HNH_nuc"/>
</dbReference>
<dbReference type="Gene3D" id="1.10.30.50">
    <property type="match status" value="1"/>
</dbReference>
<dbReference type="InterPro" id="IPR022385">
    <property type="entry name" value="Rhs_assc_core"/>
</dbReference>
<organism evidence="3 4">
    <name type="scientific">Haemophilus parainfluenzae</name>
    <dbReference type="NCBI Taxonomy" id="729"/>
    <lineage>
        <taxon>Bacteria</taxon>
        <taxon>Pseudomonadati</taxon>
        <taxon>Pseudomonadota</taxon>
        <taxon>Gammaproteobacteria</taxon>
        <taxon>Pasteurellales</taxon>
        <taxon>Pasteurellaceae</taxon>
        <taxon>Haemophilus</taxon>
    </lineage>
</organism>
<dbReference type="CDD" id="cd00085">
    <property type="entry name" value="HNHc"/>
    <property type="match status" value="1"/>
</dbReference>
<evidence type="ECO:0000313" key="3">
    <source>
        <dbReference type="EMBL" id="QOR18369.1"/>
    </source>
</evidence>
<keyword evidence="1" id="KW-0677">Repeat</keyword>
<evidence type="ECO:0000313" key="4">
    <source>
        <dbReference type="Proteomes" id="UP000595009"/>
    </source>
</evidence>
<dbReference type="PANTHER" id="PTHR32305">
    <property type="match status" value="1"/>
</dbReference>
<feature type="domain" description="Teneurin-like YD-shell" evidence="2">
    <location>
        <begin position="6"/>
        <end position="76"/>
    </location>
</feature>
<accession>A0A7M1P0T4</accession>
<dbReference type="Gene3D" id="2.180.10.10">
    <property type="entry name" value="RHS repeat-associated core"/>
    <property type="match status" value="1"/>
</dbReference>
<dbReference type="InterPro" id="IPR006530">
    <property type="entry name" value="YD"/>
</dbReference>
<protein>
    <recommendedName>
        <fullName evidence="2">Teneurin-like YD-shell domain-containing protein</fullName>
    </recommendedName>
</protein>
<dbReference type="NCBIfam" id="TIGR01643">
    <property type="entry name" value="YD_repeat_2x"/>
    <property type="match status" value="1"/>
</dbReference>
<reference evidence="3 4" key="1">
    <citation type="submission" date="2020-10" db="EMBL/GenBank/DDBJ databases">
        <title>Genomic diversity and antimicrobial resistance of Haemophilus colonising the airways of young children with cystic fibrosis.</title>
        <authorList>
            <person name="Watts S.C."/>
            <person name="Judd L.M."/>
            <person name="Carzino R."/>
            <person name="Ranganathan S."/>
            <person name="Holt K.E."/>
        </authorList>
    </citation>
    <scope>NUCLEOTIDE SEQUENCE [LARGE SCALE GENOMIC DNA]</scope>
    <source>
        <strain evidence="3 4">M1C137_2</strain>
    </source>
</reference>
<gene>
    <name evidence="3" type="ORF">INP94_08865</name>
</gene>
<dbReference type="Pfam" id="PF25023">
    <property type="entry name" value="TEN_YD-shell"/>
    <property type="match status" value="1"/>
</dbReference>
<proteinExistence type="predicted"/>
<dbReference type="NCBIfam" id="TIGR03696">
    <property type="entry name" value="Rhs_assc_core"/>
    <property type="match status" value="1"/>
</dbReference>
<sequence>MKQRNGRITRFGNKTYKYDELGRLHSKTETKKGFRPVTTYYKWNSQSQLVELHSPFKGSWRYEYDSFGRRITKYQIQTDQPQPNQVINMPIRANQDYWHKINELWAKEEQSQGEKTSQNLTALSGYRYLYKQNQLVAEAPLQITSTEGNLALTQANWADAIYWLYQEDDFTPTARYEKGQLHYTVVDQVGTITELLTEDGYIDYRQKLNLWGEAEIDGHRHYAANDTNALKCNHRFVGQYYDDESELHYNRFRYYSPETGQYLSHDPIGLLGGFNPYGYVGIPTAFVDPLGLQVCPTVKDRYKQLRSEGIRAQDAYALAKDPNVDVQQIVKNGVPEWNGPIDYSAHGLKSPRDTTKPTVTASQKRQMLDLNRKLNGGILRSDLDGSIMVPSVKSQRGVTPPSFEAQIDHITPRSKGGARNYGNLQILTRSQNRAKWDFIP</sequence>
<evidence type="ECO:0000256" key="1">
    <source>
        <dbReference type="ARBA" id="ARBA00022737"/>
    </source>
</evidence>
<dbReference type="AlphaFoldDB" id="A0A7M1P0T4"/>
<dbReference type="InterPro" id="IPR056823">
    <property type="entry name" value="TEN-like_YD-shell"/>
</dbReference>
<dbReference type="InterPro" id="IPR050708">
    <property type="entry name" value="T6SS_VgrG/RHS"/>
</dbReference>
<dbReference type="EMBL" id="CP063120">
    <property type="protein sequence ID" value="QOR18369.1"/>
    <property type="molecule type" value="Genomic_DNA"/>
</dbReference>
<evidence type="ECO:0000259" key="2">
    <source>
        <dbReference type="Pfam" id="PF25023"/>
    </source>
</evidence>
<dbReference type="Proteomes" id="UP000595009">
    <property type="component" value="Chromosome"/>
</dbReference>
<dbReference type="PRINTS" id="PR00394">
    <property type="entry name" value="RHSPROTEIN"/>
</dbReference>